<dbReference type="Proteomes" id="UP000499080">
    <property type="component" value="Unassembled WGS sequence"/>
</dbReference>
<proteinExistence type="predicted"/>
<evidence type="ECO:0000313" key="2">
    <source>
        <dbReference type="Proteomes" id="UP000499080"/>
    </source>
</evidence>
<protein>
    <submittedName>
        <fullName evidence="1">Uncharacterized protein</fullName>
    </submittedName>
</protein>
<organism evidence="1 2">
    <name type="scientific">Araneus ventricosus</name>
    <name type="common">Orbweaver spider</name>
    <name type="synonym">Epeira ventricosa</name>
    <dbReference type="NCBI Taxonomy" id="182803"/>
    <lineage>
        <taxon>Eukaryota</taxon>
        <taxon>Metazoa</taxon>
        <taxon>Ecdysozoa</taxon>
        <taxon>Arthropoda</taxon>
        <taxon>Chelicerata</taxon>
        <taxon>Arachnida</taxon>
        <taxon>Araneae</taxon>
        <taxon>Araneomorphae</taxon>
        <taxon>Entelegynae</taxon>
        <taxon>Araneoidea</taxon>
        <taxon>Araneidae</taxon>
        <taxon>Araneus</taxon>
    </lineage>
</organism>
<dbReference type="AlphaFoldDB" id="A0A4Y2RRQ5"/>
<accession>A0A4Y2RRQ5</accession>
<comment type="caution">
    <text evidence="1">The sequence shown here is derived from an EMBL/GenBank/DDBJ whole genome shotgun (WGS) entry which is preliminary data.</text>
</comment>
<sequence>MNSSSSILFEIERRMSQLPLCHMNERIWANDRDLTCFNPEKFGEPTSSEMVSIDIIIFHLVQMKRKAYDQLPSYMPNREFVAHDRGFNMLPTQRIW</sequence>
<name>A0A4Y2RRQ5_ARAVE</name>
<reference evidence="1 2" key="1">
    <citation type="journal article" date="2019" name="Sci. Rep.">
        <title>Orb-weaving spider Araneus ventricosus genome elucidates the spidroin gene catalogue.</title>
        <authorList>
            <person name="Kono N."/>
            <person name="Nakamura H."/>
            <person name="Ohtoshi R."/>
            <person name="Moran D.A.P."/>
            <person name="Shinohara A."/>
            <person name="Yoshida Y."/>
            <person name="Fujiwara M."/>
            <person name="Mori M."/>
            <person name="Tomita M."/>
            <person name="Arakawa K."/>
        </authorList>
    </citation>
    <scope>NUCLEOTIDE SEQUENCE [LARGE SCALE GENOMIC DNA]</scope>
</reference>
<dbReference type="EMBL" id="BGPR01018199">
    <property type="protein sequence ID" value="GBN78504.1"/>
    <property type="molecule type" value="Genomic_DNA"/>
</dbReference>
<evidence type="ECO:0000313" key="1">
    <source>
        <dbReference type="EMBL" id="GBN78504.1"/>
    </source>
</evidence>
<keyword evidence="2" id="KW-1185">Reference proteome</keyword>
<gene>
    <name evidence="1" type="ORF">AVEN_256537_1</name>
</gene>